<feature type="signal peptide" evidence="1">
    <location>
        <begin position="1"/>
        <end position="16"/>
    </location>
</feature>
<dbReference type="AlphaFoldDB" id="A0A4Z1F7F9"/>
<gene>
    <name evidence="2" type="ORF">BPAE_0291g00040</name>
</gene>
<keyword evidence="3" id="KW-1185">Reference proteome</keyword>
<protein>
    <submittedName>
        <fullName evidence="2">Uncharacterized protein</fullName>
    </submittedName>
</protein>
<sequence>MSWNIWGNFMFEICSSLFNTWWRISHYVAGVSVADSYKHEEQNWSLAKEDLLKSNWFEPSTQKEMMRLREETIEEQGEELKEMSGMMNELEVLRESLVVSNEKFKEKTDECMSTMDPMLGLLGLVESSDSDDEVVE</sequence>
<reference evidence="2 3" key="1">
    <citation type="submission" date="2017-12" db="EMBL/GenBank/DDBJ databases">
        <title>Comparative genomics of Botrytis spp.</title>
        <authorList>
            <person name="Valero-Jimenez C.A."/>
            <person name="Tapia P."/>
            <person name="Veloso J."/>
            <person name="Silva-Moreno E."/>
            <person name="Staats M."/>
            <person name="Valdes J.H."/>
            <person name="Van Kan J.A.L."/>
        </authorList>
    </citation>
    <scope>NUCLEOTIDE SEQUENCE [LARGE SCALE GENOMIC DNA]</scope>
    <source>
        <strain evidence="2 3">Bp0003</strain>
    </source>
</reference>
<evidence type="ECO:0000313" key="3">
    <source>
        <dbReference type="Proteomes" id="UP000297910"/>
    </source>
</evidence>
<dbReference type="Proteomes" id="UP000297910">
    <property type="component" value="Unassembled WGS sequence"/>
</dbReference>
<proteinExistence type="predicted"/>
<evidence type="ECO:0000313" key="2">
    <source>
        <dbReference type="EMBL" id="TGO20485.1"/>
    </source>
</evidence>
<name>A0A4Z1F7F9_9HELO</name>
<dbReference type="EMBL" id="PQXI01000290">
    <property type="protein sequence ID" value="TGO20485.1"/>
    <property type="molecule type" value="Genomic_DNA"/>
</dbReference>
<comment type="caution">
    <text evidence="2">The sequence shown here is derived from an EMBL/GenBank/DDBJ whole genome shotgun (WGS) entry which is preliminary data.</text>
</comment>
<organism evidence="2 3">
    <name type="scientific">Botrytis paeoniae</name>
    <dbReference type="NCBI Taxonomy" id="278948"/>
    <lineage>
        <taxon>Eukaryota</taxon>
        <taxon>Fungi</taxon>
        <taxon>Dikarya</taxon>
        <taxon>Ascomycota</taxon>
        <taxon>Pezizomycotina</taxon>
        <taxon>Leotiomycetes</taxon>
        <taxon>Helotiales</taxon>
        <taxon>Sclerotiniaceae</taxon>
        <taxon>Botrytis</taxon>
    </lineage>
</organism>
<accession>A0A4Z1F7F9</accession>
<feature type="chain" id="PRO_5021286299" evidence="1">
    <location>
        <begin position="17"/>
        <end position="136"/>
    </location>
</feature>
<keyword evidence="1" id="KW-0732">Signal</keyword>
<evidence type="ECO:0000256" key="1">
    <source>
        <dbReference type="SAM" id="SignalP"/>
    </source>
</evidence>